<protein>
    <submittedName>
        <fullName evidence="11">Myoneurin-like</fullName>
    </submittedName>
</protein>
<evidence type="ECO:0000256" key="6">
    <source>
        <dbReference type="ARBA" id="ARBA00023163"/>
    </source>
</evidence>
<feature type="compositionally biased region" description="Basic and acidic residues" evidence="9">
    <location>
        <begin position="151"/>
        <end position="166"/>
    </location>
</feature>
<feature type="domain" description="BTB" evidence="10">
    <location>
        <begin position="1"/>
        <end position="51"/>
    </location>
</feature>
<evidence type="ECO:0000256" key="8">
    <source>
        <dbReference type="ARBA" id="ARBA00037382"/>
    </source>
</evidence>
<evidence type="ECO:0000259" key="10">
    <source>
        <dbReference type="PROSITE" id="PS50097"/>
    </source>
</evidence>
<keyword evidence="4" id="KW-0524">Neurogenesis</keyword>
<dbReference type="InterPro" id="IPR000210">
    <property type="entry name" value="BTB/POZ_dom"/>
</dbReference>
<keyword evidence="12" id="KW-1185">Reference proteome</keyword>
<evidence type="ECO:0000256" key="7">
    <source>
        <dbReference type="ARBA" id="ARBA00023242"/>
    </source>
</evidence>
<dbReference type="InterPro" id="IPR011333">
    <property type="entry name" value="SKP1/BTB/POZ_sf"/>
</dbReference>
<dbReference type="GO" id="GO:0045467">
    <property type="term" value="P:R7 cell development"/>
    <property type="evidence" value="ECO:0007669"/>
    <property type="project" value="UniProtKB-ARBA"/>
</dbReference>
<dbReference type="AlphaFoldDB" id="A0A482W6K4"/>
<feature type="compositionally biased region" description="Polar residues" evidence="9">
    <location>
        <begin position="345"/>
        <end position="355"/>
    </location>
</feature>
<accession>A0A482W6K4</accession>
<dbReference type="PROSITE" id="PS50097">
    <property type="entry name" value="BTB"/>
    <property type="match status" value="1"/>
</dbReference>
<gene>
    <name evidence="11" type="ORF">BDFB_007873</name>
</gene>
<evidence type="ECO:0000256" key="2">
    <source>
        <dbReference type="ARBA" id="ARBA00022473"/>
    </source>
</evidence>
<keyword evidence="3" id="KW-0221">Differentiation</keyword>
<dbReference type="GO" id="GO:0007464">
    <property type="term" value="P:R3/R4 cell fate commitment"/>
    <property type="evidence" value="ECO:0007669"/>
    <property type="project" value="UniProtKB-ARBA"/>
</dbReference>
<name>A0A482W6K4_ASBVE</name>
<dbReference type="PANTHER" id="PTHR23110:SF111">
    <property type="entry name" value="LONGITUDINALS LACKING PROTEIN, ISOFORMS F_I_K_T"/>
    <property type="match status" value="1"/>
</dbReference>
<dbReference type="Gene3D" id="3.30.710.10">
    <property type="entry name" value="Potassium Channel Kv1.1, Chain A"/>
    <property type="match status" value="1"/>
</dbReference>
<dbReference type="EMBL" id="QDEB01026814">
    <property type="protein sequence ID" value="RZC40347.1"/>
    <property type="molecule type" value="Genomic_DNA"/>
</dbReference>
<dbReference type="Pfam" id="PF00651">
    <property type="entry name" value="BTB"/>
    <property type="match status" value="1"/>
</dbReference>
<evidence type="ECO:0000256" key="5">
    <source>
        <dbReference type="ARBA" id="ARBA00023015"/>
    </source>
</evidence>
<feature type="region of interest" description="Disordered" evidence="9">
    <location>
        <begin position="70"/>
        <end position="136"/>
    </location>
</feature>
<dbReference type="GO" id="GO:0048813">
    <property type="term" value="P:dendrite morphogenesis"/>
    <property type="evidence" value="ECO:0007669"/>
    <property type="project" value="UniProtKB-ARBA"/>
</dbReference>
<keyword evidence="2" id="KW-0217">Developmental protein</keyword>
<dbReference type="OrthoDB" id="3066195at2759"/>
<comment type="function">
    <text evidence="8">Putative transcription factor required for axon growth and guidance in the central and peripheral nervous systems. Repels CNS axons away from the midline by promoting the expression of the midline repellent sli and its receptor robo.</text>
</comment>
<evidence type="ECO:0000313" key="11">
    <source>
        <dbReference type="EMBL" id="RZC40347.1"/>
    </source>
</evidence>
<feature type="compositionally biased region" description="Basic residues" evidence="9">
    <location>
        <begin position="175"/>
        <end position="184"/>
    </location>
</feature>
<feature type="region of interest" description="Disordered" evidence="9">
    <location>
        <begin position="149"/>
        <end position="234"/>
    </location>
</feature>
<comment type="caution">
    <text evidence="11">The sequence shown here is derived from an EMBL/GenBank/DDBJ whole genome shotgun (WGS) entry which is preliminary data.</text>
</comment>
<feature type="compositionally biased region" description="Acidic residues" evidence="9">
    <location>
        <begin position="410"/>
        <end position="419"/>
    </location>
</feature>
<dbReference type="SUPFAM" id="SSF54695">
    <property type="entry name" value="POZ domain"/>
    <property type="match status" value="1"/>
</dbReference>
<feature type="non-terminal residue" evidence="11">
    <location>
        <position position="1"/>
    </location>
</feature>
<comment type="subcellular location">
    <subcellularLocation>
        <location evidence="1">Nucleus</location>
    </subcellularLocation>
</comment>
<dbReference type="GO" id="GO:0006357">
    <property type="term" value="P:regulation of transcription by RNA polymerase II"/>
    <property type="evidence" value="ECO:0007669"/>
    <property type="project" value="TreeGrafter"/>
</dbReference>
<dbReference type="GO" id="GO:0007526">
    <property type="term" value="P:larval somatic muscle development"/>
    <property type="evidence" value="ECO:0007669"/>
    <property type="project" value="UniProtKB-ARBA"/>
</dbReference>
<feature type="compositionally biased region" description="Low complexity" evidence="9">
    <location>
        <begin position="356"/>
        <end position="366"/>
    </location>
</feature>
<feature type="compositionally biased region" description="Polar residues" evidence="9">
    <location>
        <begin position="218"/>
        <end position="232"/>
    </location>
</feature>
<dbReference type="GO" id="GO:0016199">
    <property type="term" value="P:axon midline choice point recognition"/>
    <property type="evidence" value="ECO:0007669"/>
    <property type="project" value="UniProtKB-ARBA"/>
</dbReference>
<evidence type="ECO:0000256" key="9">
    <source>
        <dbReference type="SAM" id="MobiDB-lite"/>
    </source>
</evidence>
<dbReference type="InterPro" id="IPR051095">
    <property type="entry name" value="Dros_DevTransReg"/>
</dbReference>
<feature type="compositionally biased region" description="Polar residues" evidence="9">
    <location>
        <begin position="118"/>
        <end position="128"/>
    </location>
</feature>
<dbReference type="PANTHER" id="PTHR23110">
    <property type="entry name" value="BTB DOMAIN TRANSCRIPTION FACTOR"/>
    <property type="match status" value="1"/>
</dbReference>
<evidence type="ECO:0000256" key="3">
    <source>
        <dbReference type="ARBA" id="ARBA00022782"/>
    </source>
</evidence>
<keyword evidence="5" id="KW-0805">Transcription regulation</keyword>
<sequence>LILSSCSPYFEEILSGISPFQHPVLFMRDIPFWILKSLCDFMYAGEVHIFQNKLEELLTVAEALKIKGLAGKSTPPENQEEQQQKTDSTSNSKEVKKKQQQQQQDKAQHPPPLKKNPVYTNNYESTSQDYDNDDLLDPLDLLEPLYEEAAEEKKPSSTMVKPKEIKYQYQPIKKPFTRKLRKRKYSEQRDPSPPPVFSFRKGTRSRPNVKIPKYYHSDYSNLPKPTQNSQTDPLLDVEEIKTEPIDVEDNLIDYSDEENQYMENSIDPTNCDSPIIITSAKPPLPVQDKFKKIKLSKPIITEVHTIEETKTTAGGLEVIKITVQQPEEADKGKEEAEGPDPLQAATVTENDAVNGTTASTTITRITVGSEGAPADALPAETADEETEINVPGVEGGLDNPPAEATNNRIEEEEKAPEEVAEDIHIEDVRTACADEVDQQTEEERRTTSLDHLEKEAMNVANAIYKENQAGPPDVE</sequence>
<feature type="region of interest" description="Disordered" evidence="9">
    <location>
        <begin position="323"/>
        <end position="419"/>
    </location>
</feature>
<dbReference type="Proteomes" id="UP000292052">
    <property type="component" value="Unassembled WGS sequence"/>
</dbReference>
<keyword evidence="6" id="KW-0804">Transcription</keyword>
<proteinExistence type="predicted"/>
<dbReference type="GO" id="GO:0008406">
    <property type="term" value="P:gonad development"/>
    <property type="evidence" value="ECO:0007669"/>
    <property type="project" value="UniProtKB-ARBA"/>
</dbReference>
<evidence type="ECO:0000256" key="1">
    <source>
        <dbReference type="ARBA" id="ARBA00004123"/>
    </source>
</evidence>
<dbReference type="GO" id="GO:0035167">
    <property type="term" value="P:larval lymph gland hemopoiesis"/>
    <property type="evidence" value="ECO:0007669"/>
    <property type="project" value="UniProtKB-ARBA"/>
</dbReference>
<dbReference type="GO" id="GO:0045476">
    <property type="term" value="P:nurse cell apoptotic process"/>
    <property type="evidence" value="ECO:0007669"/>
    <property type="project" value="UniProtKB-ARBA"/>
</dbReference>
<reference evidence="11 12" key="1">
    <citation type="submission" date="2017-03" db="EMBL/GenBank/DDBJ databases">
        <title>Genome of the blue death feigning beetle - Asbolus verrucosus.</title>
        <authorList>
            <person name="Rider S.D."/>
        </authorList>
    </citation>
    <scope>NUCLEOTIDE SEQUENCE [LARGE SCALE GENOMIC DNA]</scope>
    <source>
        <strain evidence="11">Butters</strain>
        <tissue evidence="11">Head and leg muscle</tissue>
    </source>
</reference>
<evidence type="ECO:0000313" key="12">
    <source>
        <dbReference type="Proteomes" id="UP000292052"/>
    </source>
</evidence>
<evidence type="ECO:0000256" key="4">
    <source>
        <dbReference type="ARBA" id="ARBA00022902"/>
    </source>
</evidence>
<dbReference type="GO" id="GO:0005634">
    <property type="term" value="C:nucleus"/>
    <property type="evidence" value="ECO:0007669"/>
    <property type="project" value="UniProtKB-SubCell"/>
</dbReference>
<keyword evidence="7" id="KW-0539">Nucleus</keyword>
<organism evidence="11 12">
    <name type="scientific">Asbolus verrucosus</name>
    <name type="common">Desert ironclad beetle</name>
    <dbReference type="NCBI Taxonomy" id="1661398"/>
    <lineage>
        <taxon>Eukaryota</taxon>
        <taxon>Metazoa</taxon>
        <taxon>Ecdysozoa</taxon>
        <taxon>Arthropoda</taxon>
        <taxon>Hexapoda</taxon>
        <taxon>Insecta</taxon>
        <taxon>Pterygota</taxon>
        <taxon>Neoptera</taxon>
        <taxon>Endopterygota</taxon>
        <taxon>Coleoptera</taxon>
        <taxon>Polyphaga</taxon>
        <taxon>Cucujiformia</taxon>
        <taxon>Tenebrionidae</taxon>
        <taxon>Pimeliinae</taxon>
        <taxon>Asbolus</taxon>
    </lineage>
</organism>